<accession>A0ABP9BVH4</accession>
<proteinExistence type="predicted"/>
<keyword evidence="2" id="KW-1185">Reference proteome</keyword>
<name>A0ABP9BVH4_9GAMM</name>
<gene>
    <name evidence="1" type="ORF">GCM10023307_27780</name>
</gene>
<dbReference type="InterPro" id="IPR011473">
    <property type="entry name" value="DUF1579"/>
</dbReference>
<dbReference type="Pfam" id="PF07617">
    <property type="entry name" value="DUF1579"/>
    <property type="match status" value="1"/>
</dbReference>
<evidence type="ECO:0000313" key="2">
    <source>
        <dbReference type="Proteomes" id="UP001499959"/>
    </source>
</evidence>
<dbReference type="Proteomes" id="UP001499959">
    <property type="component" value="Unassembled WGS sequence"/>
</dbReference>
<protein>
    <submittedName>
        <fullName evidence="1">DUF1579 domain-containing protein</fullName>
    </submittedName>
</protein>
<reference evidence="2" key="1">
    <citation type="journal article" date="2019" name="Int. J. Syst. Evol. Microbiol.">
        <title>The Global Catalogue of Microorganisms (GCM) 10K type strain sequencing project: providing services to taxonomists for standard genome sequencing and annotation.</title>
        <authorList>
            <consortium name="The Broad Institute Genomics Platform"/>
            <consortium name="The Broad Institute Genome Sequencing Center for Infectious Disease"/>
            <person name="Wu L."/>
            <person name="Ma J."/>
        </authorList>
    </citation>
    <scope>NUCLEOTIDE SEQUENCE [LARGE SCALE GENOMIC DNA]</scope>
    <source>
        <strain evidence="2">JCM 18204</strain>
    </source>
</reference>
<evidence type="ECO:0000313" key="1">
    <source>
        <dbReference type="EMBL" id="GAA4799872.1"/>
    </source>
</evidence>
<dbReference type="EMBL" id="BAABJE010000014">
    <property type="protein sequence ID" value="GAA4799872.1"/>
    <property type="molecule type" value="Genomic_DNA"/>
</dbReference>
<dbReference type="RefSeq" id="WP_345303925.1">
    <property type="nucleotide sequence ID" value="NZ_BAABJE010000014.1"/>
</dbReference>
<sequence length="182" mass="20321">MATDFVANGAAETGCAHPAADKVIDGPHRRLARMAGEWEGIYRLWFERDMLAAESTQRGTLRPVLGGRFLLHEYQWEFDGRSYAGVALYGYHIDERRWECAWVDSFHTGSSIMASQTAGAADPAHFAVLGSYGDGQTPPGPRWGWRTEIEQPDDDRLTIVMTNISPDGDETRAVEVEYVRKA</sequence>
<comment type="caution">
    <text evidence="1">The sequence shown here is derived from an EMBL/GenBank/DDBJ whole genome shotgun (WGS) entry which is preliminary data.</text>
</comment>
<organism evidence="1 2">
    <name type="scientific">Lysobacter hankyongensis</name>
    <dbReference type="NCBI Taxonomy" id="1176535"/>
    <lineage>
        <taxon>Bacteria</taxon>
        <taxon>Pseudomonadati</taxon>
        <taxon>Pseudomonadota</taxon>
        <taxon>Gammaproteobacteria</taxon>
        <taxon>Lysobacterales</taxon>
        <taxon>Lysobacteraceae</taxon>
        <taxon>Lysobacter</taxon>
    </lineage>
</organism>